<evidence type="ECO:0000256" key="3">
    <source>
        <dbReference type="ARBA" id="ARBA00023002"/>
    </source>
</evidence>
<dbReference type="GO" id="GO:0046872">
    <property type="term" value="F:metal ion binding"/>
    <property type="evidence" value="ECO:0007669"/>
    <property type="project" value="UniProtKB-KW"/>
</dbReference>
<proteinExistence type="predicted"/>
<sequence length="426" mass="44674">MKPERYDVIVVGGGSGGVGAAVGAAKAGARVGLIEAAGCLGGAATMRNVLTYCGLYTLAEPPRQSVAGVAEQVMAKLRRWGAVTPPTRHRGVFVIFDPEAVKRALDEVCREAGVDVLLHAFVSGADREENVVTRVHYADHSGVHAAEAHAFVDASGDCDLAFFAGASTRYGNNGAVNLGTLGTRFGGVSPDADVSAASVTAVIAAARDRGVAGLTKSKSVIARLPLSGDVVAYLASEDYDARDARSMTRAEMGGRAQAWTYLEVLRKLPGWERAYLSSTGPDFGTRESRHINSAQQLTWQHVTEGRRVADCIALGSWGVEWHDRETLESSFIYPPDRGTYDIPLGCLMSADTPNLFAAGRTADADREAGASLRVMGTAFATGQAAGVAAACFARDGRAEPAEVRRILAGQDALLDPADMPPPVATA</sequence>
<evidence type="ECO:0000256" key="4">
    <source>
        <dbReference type="ARBA" id="ARBA00023004"/>
    </source>
</evidence>
<name>A0A1D7U286_9HYPH</name>
<dbReference type="GO" id="GO:0016491">
    <property type="term" value="F:oxidoreductase activity"/>
    <property type="evidence" value="ECO:0007669"/>
    <property type="project" value="UniProtKB-KW"/>
</dbReference>
<dbReference type="GO" id="GO:0051539">
    <property type="term" value="F:4 iron, 4 sulfur cluster binding"/>
    <property type="evidence" value="ECO:0007669"/>
    <property type="project" value="UniProtKB-KW"/>
</dbReference>
<dbReference type="InterPro" id="IPR036188">
    <property type="entry name" value="FAD/NAD-bd_sf"/>
</dbReference>
<dbReference type="PANTHER" id="PTHR43498">
    <property type="entry name" value="FERREDOXIN:COB-COM HETERODISULFIDE REDUCTASE SUBUNIT A"/>
    <property type="match status" value="1"/>
</dbReference>
<evidence type="ECO:0000256" key="1">
    <source>
        <dbReference type="ARBA" id="ARBA00022485"/>
    </source>
</evidence>
<keyword evidence="5" id="KW-0411">Iron-sulfur</keyword>
<dbReference type="OrthoDB" id="9777740at2"/>
<dbReference type="SUPFAM" id="SSF51905">
    <property type="entry name" value="FAD/NAD(P)-binding domain"/>
    <property type="match status" value="1"/>
</dbReference>
<dbReference type="PRINTS" id="PR00368">
    <property type="entry name" value="FADPNR"/>
</dbReference>
<gene>
    <name evidence="6" type="ORF">BHK69_14370</name>
</gene>
<keyword evidence="4" id="KW-0408">Iron</keyword>
<dbReference type="Gene3D" id="3.50.50.60">
    <property type="entry name" value="FAD/NAD(P)-binding domain"/>
    <property type="match status" value="1"/>
</dbReference>
<keyword evidence="7" id="KW-1185">Reference proteome</keyword>
<keyword evidence="3" id="KW-0560">Oxidoreductase</keyword>
<keyword evidence="1" id="KW-0004">4Fe-4S</keyword>
<evidence type="ECO:0000256" key="2">
    <source>
        <dbReference type="ARBA" id="ARBA00022723"/>
    </source>
</evidence>
<dbReference type="PANTHER" id="PTHR43498:SF1">
    <property type="entry name" value="COB--COM HETERODISULFIDE REDUCTASE IRON-SULFUR SUBUNIT A"/>
    <property type="match status" value="1"/>
</dbReference>
<dbReference type="AlphaFoldDB" id="A0A1D7U286"/>
<evidence type="ECO:0000313" key="7">
    <source>
        <dbReference type="Proteomes" id="UP000094969"/>
    </source>
</evidence>
<dbReference type="InterPro" id="IPR039650">
    <property type="entry name" value="HdrA-like"/>
</dbReference>
<evidence type="ECO:0000256" key="5">
    <source>
        <dbReference type="ARBA" id="ARBA00023014"/>
    </source>
</evidence>
<dbReference type="STRING" id="1526658.BHK69_14370"/>
<evidence type="ECO:0000313" key="6">
    <source>
        <dbReference type="EMBL" id="AOO81481.1"/>
    </source>
</evidence>
<dbReference type="Proteomes" id="UP000094969">
    <property type="component" value="Chromosome"/>
</dbReference>
<reference evidence="6 7" key="1">
    <citation type="journal article" date="2015" name="Antonie Van Leeuwenhoek">
        <title>Bosea vaviloviae sp. nov., a new species of slow-growing rhizobia isolated from nodules of the relict species Vavilovia formosa (Stev.) Fed.</title>
        <authorList>
            <person name="Safronova V.I."/>
            <person name="Kuznetsova I.G."/>
            <person name="Sazanova A.L."/>
            <person name="Kimeklis A.K."/>
            <person name="Belimov A.A."/>
            <person name="Andronov E.E."/>
            <person name="Pinaev A.G."/>
            <person name="Chizhevskaya E.P."/>
            <person name="Pukhaev A.R."/>
            <person name="Popov K.P."/>
            <person name="Willems A."/>
            <person name="Tikhonovich I.A."/>
        </authorList>
    </citation>
    <scope>NUCLEOTIDE SEQUENCE [LARGE SCALE GENOMIC DNA]</scope>
    <source>
        <strain evidence="6 7">Vaf18</strain>
    </source>
</reference>
<keyword evidence="2" id="KW-0479">Metal-binding</keyword>
<protein>
    <recommendedName>
        <fullName evidence="8">FAD-dependent oxidoreductase</fullName>
    </recommendedName>
</protein>
<dbReference type="RefSeq" id="WP_069690693.1">
    <property type="nucleotide sequence ID" value="NZ_CP017147.1"/>
</dbReference>
<evidence type="ECO:0008006" key="8">
    <source>
        <dbReference type="Google" id="ProtNLM"/>
    </source>
</evidence>
<dbReference type="KEGG" id="bvv:BHK69_14370"/>
<accession>A0A1D7U286</accession>
<dbReference type="Pfam" id="PF12831">
    <property type="entry name" value="FAD_oxidored"/>
    <property type="match status" value="1"/>
</dbReference>
<organism evidence="6 7">
    <name type="scientific">Bosea vaviloviae</name>
    <dbReference type="NCBI Taxonomy" id="1526658"/>
    <lineage>
        <taxon>Bacteria</taxon>
        <taxon>Pseudomonadati</taxon>
        <taxon>Pseudomonadota</taxon>
        <taxon>Alphaproteobacteria</taxon>
        <taxon>Hyphomicrobiales</taxon>
        <taxon>Boseaceae</taxon>
        <taxon>Bosea</taxon>
    </lineage>
</organism>
<dbReference type="EMBL" id="CP017147">
    <property type="protein sequence ID" value="AOO81481.1"/>
    <property type="molecule type" value="Genomic_DNA"/>
</dbReference>